<comment type="similarity">
    <text evidence="1">Belongs to the short-chain dehydrogenases/reductases (SDR) family.</text>
</comment>
<dbReference type="PANTHER" id="PTHR42901:SF1">
    <property type="entry name" value="ALCOHOL DEHYDROGENASE"/>
    <property type="match status" value="1"/>
</dbReference>
<reference evidence="5" key="2">
    <citation type="submission" date="2015-04" db="EMBL/GenBank/DDBJ databases">
        <title>The complete genome sequence of Erythrobacter sp. s21-N3.</title>
        <authorList>
            <person name="Zhuang L."/>
            <person name="Liu Y."/>
            <person name="Shao Z."/>
        </authorList>
    </citation>
    <scope>NUCLEOTIDE SEQUENCE [LARGE SCALE GENOMIC DNA]</scope>
    <source>
        <strain evidence="5">s21-N3</strain>
    </source>
</reference>
<dbReference type="Pfam" id="PF00106">
    <property type="entry name" value="adh_short"/>
    <property type="match status" value="1"/>
</dbReference>
<dbReference type="InterPro" id="IPR057326">
    <property type="entry name" value="KR_dom"/>
</dbReference>
<evidence type="ECO:0000313" key="5">
    <source>
        <dbReference type="Proteomes" id="UP000059113"/>
    </source>
</evidence>
<proteinExistence type="inferred from homology"/>
<keyword evidence="5" id="KW-1185">Reference proteome</keyword>
<dbReference type="RefSeq" id="WP_048885520.1">
    <property type="nucleotide sequence ID" value="NZ_CP011310.1"/>
</dbReference>
<dbReference type="EMBL" id="CP011310">
    <property type="protein sequence ID" value="AKQ42002.1"/>
    <property type="molecule type" value="Genomic_DNA"/>
</dbReference>
<dbReference type="InterPro" id="IPR002347">
    <property type="entry name" value="SDR_fam"/>
</dbReference>
<dbReference type="PANTHER" id="PTHR42901">
    <property type="entry name" value="ALCOHOL DEHYDROGENASE"/>
    <property type="match status" value="1"/>
</dbReference>
<name>A0A0H4VBG8_9SPHN</name>
<sequence>MAQSNAQKPFEGRNALVTGSSRGIGAATAVALAQKGAHVVITGRKVKDLESVEDAIHTVGGTATIAPLDLTDGESIGRLAQAIAERWEKLDFLVICAAQLPTLTPVTQIDAQQFNQALTLNVLATQALIAAFDPLLKRAEAGRIIGLTSSVGADPRPFWGAYGSTKAAFDNLLLSHAREVERISSMRVAIVDPGATRTAMRARAYPGEDPQTVKPPEAVGKRIAEMLEEDFSNRHRERVEISA</sequence>
<dbReference type="InterPro" id="IPR036291">
    <property type="entry name" value="NAD(P)-bd_dom_sf"/>
</dbReference>
<dbReference type="PATRIC" id="fig|1648404.4.peg.1701"/>
<evidence type="ECO:0000256" key="1">
    <source>
        <dbReference type="ARBA" id="ARBA00006484"/>
    </source>
</evidence>
<feature type="domain" description="Ketoreductase" evidence="3">
    <location>
        <begin position="13"/>
        <end position="196"/>
    </location>
</feature>
<dbReference type="OrthoDB" id="9790785at2"/>
<evidence type="ECO:0000313" key="4">
    <source>
        <dbReference type="EMBL" id="AKQ42002.1"/>
    </source>
</evidence>
<dbReference type="GO" id="GO:0016491">
    <property type="term" value="F:oxidoreductase activity"/>
    <property type="evidence" value="ECO:0007669"/>
    <property type="project" value="UniProtKB-KW"/>
</dbReference>
<dbReference type="KEGG" id="ery:CP97_08160"/>
<dbReference type="PRINTS" id="PR00081">
    <property type="entry name" value="GDHRDH"/>
</dbReference>
<keyword evidence="2" id="KW-0560">Oxidoreductase</keyword>
<protein>
    <submittedName>
        <fullName evidence="4">Putative oxidoreductase</fullName>
    </submittedName>
</protein>
<dbReference type="SUPFAM" id="SSF51735">
    <property type="entry name" value="NAD(P)-binding Rossmann-fold domains"/>
    <property type="match status" value="1"/>
</dbReference>
<dbReference type="AlphaFoldDB" id="A0A0H4VBG8"/>
<evidence type="ECO:0000256" key="2">
    <source>
        <dbReference type="ARBA" id="ARBA00023002"/>
    </source>
</evidence>
<evidence type="ECO:0000259" key="3">
    <source>
        <dbReference type="SMART" id="SM00822"/>
    </source>
</evidence>
<accession>A0A0H4VBG8</accession>
<organism evidence="4 5">
    <name type="scientific">Aurantiacibacter atlanticus</name>
    <dbReference type="NCBI Taxonomy" id="1648404"/>
    <lineage>
        <taxon>Bacteria</taxon>
        <taxon>Pseudomonadati</taxon>
        <taxon>Pseudomonadota</taxon>
        <taxon>Alphaproteobacteria</taxon>
        <taxon>Sphingomonadales</taxon>
        <taxon>Erythrobacteraceae</taxon>
        <taxon>Aurantiacibacter</taxon>
    </lineage>
</organism>
<gene>
    <name evidence="4" type="ORF">CP97_08160</name>
</gene>
<reference evidence="4 5" key="1">
    <citation type="journal article" date="2015" name="Int. J. Syst. Evol. Microbiol.">
        <title>Erythrobacter atlanticus sp. nov., a bacterium from ocean sediment able to degrade polycyclic aromatic hydrocarbons.</title>
        <authorList>
            <person name="Zhuang L."/>
            <person name="Liu Y."/>
            <person name="Wang L."/>
            <person name="Wang W."/>
            <person name="Shao Z."/>
        </authorList>
    </citation>
    <scope>NUCLEOTIDE SEQUENCE [LARGE SCALE GENOMIC DNA]</scope>
    <source>
        <strain evidence="5">s21-N3</strain>
    </source>
</reference>
<dbReference type="Gene3D" id="3.40.50.720">
    <property type="entry name" value="NAD(P)-binding Rossmann-like Domain"/>
    <property type="match status" value="1"/>
</dbReference>
<dbReference type="STRING" id="1648404.CP97_08160"/>
<dbReference type="SMART" id="SM00822">
    <property type="entry name" value="PKS_KR"/>
    <property type="match status" value="1"/>
</dbReference>
<dbReference type="Proteomes" id="UP000059113">
    <property type="component" value="Chromosome"/>
</dbReference>